<dbReference type="OrthoDB" id="1908108at2759"/>
<dbReference type="Pfam" id="PF04640">
    <property type="entry name" value="PLATZ"/>
    <property type="match status" value="1"/>
</dbReference>
<keyword evidence="1" id="KW-0862">Zinc</keyword>
<dbReference type="GO" id="GO:0008270">
    <property type="term" value="F:zinc ion binding"/>
    <property type="evidence" value="ECO:0007669"/>
    <property type="project" value="UniProtKB-KW"/>
</dbReference>
<gene>
    <name evidence="3" type="ORF">FNV43_RR06111</name>
</gene>
<dbReference type="PROSITE" id="PS50119">
    <property type="entry name" value="ZF_BBOX"/>
    <property type="match status" value="1"/>
</dbReference>
<protein>
    <recommendedName>
        <fullName evidence="2">B box-type domain-containing protein</fullName>
    </recommendedName>
</protein>
<keyword evidence="1" id="KW-0479">Metal-binding</keyword>
<name>A0A8K0HCE0_9ROSA</name>
<sequence length="261" mass="29108">MVKEAYECSSGGGIVDDEMSMKPAWLEGLMAETFFGGCGVHENRRKNEKNVFCLNCCLSICPHCLPSHRSHPLLQVRRYVYHDVVRLGDLEKLIDCSYIQPYTINGAKVIFLNQRPQSRTCKGSDNICFTCDRILQEPFHFCSLACKVDHLVLEGEALSAIIYRFNESDFTITQFEGLRMDGSEVIDVDDGQITHGSIMEDPLMMQYKASSCSNDASSNSAISMETDIFKKKKNKGSGFLPGIVLSLSGRRKGAPQRAPLS</sequence>
<dbReference type="PANTHER" id="PTHR31065">
    <property type="entry name" value="PLATZ TRANSCRIPTION FACTOR FAMILY PROTEIN"/>
    <property type="match status" value="1"/>
</dbReference>
<keyword evidence="1" id="KW-0863">Zinc-finger</keyword>
<evidence type="ECO:0000313" key="3">
    <source>
        <dbReference type="EMBL" id="KAF3450032.1"/>
    </source>
</evidence>
<proteinExistence type="predicted"/>
<dbReference type="InterPro" id="IPR006734">
    <property type="entry name" value="PLATZ"/>
</dbReference>
<dbReference type="Proteomes" id="UP000796880">
    <property type="component" value="Unassembled WGS sequence"/>
</dbReference>
<dbReference type="PANTHER" id="PTHR31065:SF92">
    <property type="entry name" value="B BOX-TYPE DOMAIN-CONTAINING PROTEIN"/>
    <property type="match status" value="1"/>
</dbReference>
<organism evidence="3 4">
    <name type="scientific">Rhamnella rubrinervis</name>
    <dbReference type="NCBI Taxonomy" id="2594499"/>
    <lineage>
        <taxon>Eukaryota</taxon>
        <taxon>Viridiplantae</taxon>
        <taxon>Streptophyta</taxon>
        <taxon>Embryophyta</taxon>
        <taxon>Tracheophyta</taxon>
        <taxon>Spermatophyta</taxon>
        <taxon>Magnoliopsida</taxon>
        <taxon>eudicotyledons</taxon>
        <taxon>Gunneridae</taxon>
        <taxon>Pentapetalae</taxon>
        <taxon>rosids</taxon>
        <taxon>fabids</taxon>
        <taxon>Rosales</taxon>
        <taxon>Rhamnaceae</taxon>
        <taxon>rhamnoid group</taxon>
        <taxon>Rhamneae</taxon>
        <taxon>Rhamnella</taxon>
    </lineage>
</organism>
<dbReference type="InterPro" id="IPR000315">
    <property type="entry name" value="Znf_B-box"/>
</dbReference>
<feature type="domain" description="B box-type" evidence="2">
    <location>
        <begin position="38"/>
        <end position="87"/>
    </location>
</feature>
<evidence type="ECO:0000256" key="1">
    <source>
        <dbReference type="PROSITE-ProRule" id="PRU00024"/>
    </source>
</evidence>
<reference evidence="3" key="1">
    <citation type="submission" date="2020-03" db="EMBL/GenBank/DDBJ databases">
        <title>A high-quality chromosome-level genome assembly of a woody plant with both climbing and erect habits, Rhamnella rubrinervis.</title>
        <authorList>
            <person name="Lu Z."/>
            <person name="Yang Y."/>
            <person name="Zhu X."/>
            <person name="Sun Y."/>
        </authorList>
    </citation>
    <scope>NUCLEOTIDE SEQUENCE</scope>
    <source>
        <strain evidence="3">BYM</strain>
        <tissue evidence="3">Leaf</tissue>
    </source>
</reference>
<comment type="caution">
    <text evidence="3">The sequence shown here is derived from an EMBL/GenBank/DDBJ whole genome shotgun (WGS) entry which is preliminary data.</text>
</comment>
<evidence type="ECO:0000259" key="2">
    <source>
        <dbReference type="PROSITE" id="PS50119"/>
    </source>
</evidence>
<dbReference type="AlphaFoldDB" id="A0A8K0HCE0"/>
<evidence type="ECO:0000313" key="4">
    <source>
        <dbReference type="Proteomes" id="UP000796880"/>
    </source>
</evidence>
<keyword evidence="4" id="KW-1185">Reference proteome</keyword>
<dbReference type="EMBL" id="VOIH02000003">
    <property type="protein sequence ID" value="KAF3450032.1"/>
    <property type="molecule type" value="Genomic_DNA"/>
</dbReference>
<accession>A0A8K0HCE0</accession>